<dbReference type="Gene3D" id="1.10.238.10">
    <property type="entry name" value="EF-hand"/>
    <property type="match status" value="1"/>
</dbReference>
<feature type="signal peptide" evidence="1">
    <location>
        <begin position="1"/>
        <end position="21"/>
    </location>
</feature>
<protein>
    <submittedName>
        <fullName evidence="4">EF hand</fullName>
    </submittedName>
    <submittedName>
        <fullName evidence="3">EF-hand domain-containing protein</fullName>
    </submittedName>
</protein>
<evidence type="ECO:0000313" key="6">
    <source>
        <dbReference type="Proteomes" id="UP000436801"/>
    </source>
</evidence>
<sequence length="129" mass="13639">MPRFALLAAAVAGTLALPAAAQETQATAAAKFSREFKATDTNKDGVWSKAEVTARIARMGAANKKFDKAHADRLATKWFAAADANKDGKVTEKEAQALLAATFQAYDANRDGRIGAGERSTAKKAIQGR</sequence>
<dbReference type="AlphaFoldDB" id="A0A1G7NAB0"/>
<dbReference type="EMBL" id="WSUT01000005">
    <property type="protein sequence ID" value="MWC43144.1"/>
    <property type="molecule type" value="Genomic_DNA"/>
</dbReference>
<dbReference type="Proteomes" id="UP000323502">
    <property type="component" value="Unassembled WGS sequence"/>
</dbReference>
<name>A0A1G7NAB0_9SPHN</name>
<organism evidence="4 5">
    <name type="scientific">Sphingomonas carotinifaciens</name>
    <dbReference type="NCBI Taxonomy" id="1166323"/>
    <lineage>
        <taxon>Bacteria</taxon>
        <taxon>Pseudomonadati</taxon>
        <taxon>Pseudomonadota</taxon>
        <taxon>Alphaproteobacteria</taxon>
        <taxon>Sphingomonadales</taxon>
        <taxon>Sphingomonadaceae</taxon>
        <taxon>Sphingomonas</taxon>
    </lineage>
</organism>
<dbReference type="InterPro" id="IPR002048">
    <property type="entry name" value="EF_hand_dom"/>
</dbReference>
<evidence type="ECO:0000259" key="2">
    <source>
        <dbReference type="PROSITE" id="PS50222"/>
    </source>
</evidence>
<keyword evidence="1" id="KW-0732">Signal</keyword>
<dbReference type="Pfam" id="PF13202">
    <property type="entry name" value="EF-hand_5"/>
    <property type="match status" value="2"/>
</dbReference>
<dbReference type="Proteomes" id="UP000436801">
    <property type="component" value="Unassembled WGS sequence"/>
</dbReference>
<gene>
    <name evidence="3" type="ORF">GQR91_05635</name>
    <name evidence="4" type="ORF">SAMN05216557_10572</name>
</gene>
<dbReference type="GO" id="GO:0005509">
    <property type="term" value="F:calcium ion binding"/>
    <property type="evidence" value="ECO:0007669"/>
    <property type="project" value="InterPro"/>
</dbReference>
<evidence type="ECO:0000313" key="3">
    <source>
        <dbReference type="EMBL" id="MWC43144.1"/>
    </source>
</evidence>
<dbReference type="PROSITE" id="PS50222">
    <property type="entry name" value="EF_HAND_2"/>
    <property type="match status" value="1"/>
</dbReference>
<evidence type="ECO:0000256" key="1">
    <source>
        <dbReference type="SAM" id="SignalP"/>
    </source>
</evidence>
<keyword evidence="5" id="KW-1185">Reference proteome</keyword>
<dbReference type="SUPFAM" id="SSF47473">
    <property type="entry name" value="EF-hand"/>
    <property type="match status" value="1"/>
</dbReference>
<dbReference type="RefSeq" id="WP_160146791.1">
    <property type="nucleotide sequence ID" value="NZ_CP178397.1"/>
</dbReference>
<feature type="domain" description="EF-hand" evidence="2">
    <location>
        <begin position="70"/>
        <end position="105"/>
    </location>
</feature>
<feature type="chain" id="PRO_5033270689" evidence="1">
    <location>
        <begin position="22"/>
        <end position="129"/>
    </location>
</feature>
<evidence type="ECO:0000313" key="4">
    <source>
        <dbReference type="EMBL" id="SDF70250.1"/>
    </source>
</evidence>
<reference evidence="3 6" key="2">
    <citation type="submission" date="2019-12" db="EMBL/GenBank/DDBJ databases">
        <authorList>
            <person name="Zheng J."/>
        </authorList>
    </citation>
    <scope>NUCLEOTIDE SEQUENCE [LARGE SCALE GENOMIC DNA]</scope>
    <source>
        <strain evidence="3 6">DSM 27347</strain>
    </source>
</reference>
<dbReference type="InterPro" id="IPR011992">
    <property type="entry name" value="EF-hand-dom_pair"/>
</dbReference>
<dbReference type="OrthoDB" id="7568339at2"/>
<accession>A0A1G7NAB0</accession>
<reference evidence="4 5" key="1">
    <citation type="submission" date="2016-10" db="EMBL/GenBank/DDBJ databases">
        <authorList>
            <person name="Varghese N."/>
            <person name="Submissions S."/>
        </authorList>
    </citation>
    <scope>NUCLEOTIDE SEQUENCE [LARGE SCALE GENOMIC DNA]</scope>
    <source>
        <strain evidence="4 5">S7-754</strain>
    </source>
</reference>
<proteinExistence type="predicted"/>
<dbReference type="EMBL" id="FNBI01000005">
    <property type="protein sequence ID" value="SDF70250.1"/>
    <property type="molecule type" value="Genomic_DNA"/>
</dbReference>
<evidence type="ECO:0000313" key="5">
    <source>
        <dbReference type="Proteomes" id="UP000323502"/>
    </source>
</evidence>